<keyword evidence="14" id="KW-1185">Reference proteome</keyword>
<dbReference type="Gene3D" id="3.90.940.10">
    <property type="match status" value="1"/>
</dbReference>
<dbReference type="EMBL" id="CANL01000045">
    <property type="protein sequence ID" value="CCM65006.1"/>
    <property type="molecule type" value="Genomic_DNA"/>
</dbReference>
<keyword evidence="4 11" id="KW-0240">DNA-directed RNA polymerase</keyword>
<dbReference type="EC" id="2.7.7.6" evidence="2 11"/>
<dbReference type="eggNOG" id="COG1758">
    <property type="taxonomic scope" value="Bacteria"/>
</dbReference>
<feature type="compositionally biased region" description="Acidic residues" evidence="12">
    <location>
        <begin position="107"/>
        <end position="116"/>
    </location>
</feature>
<sequence length="116" mass="12237">MSNRHDTMIEPQVEGLLERAGSKFSLVTLASRRARQINNYVHELGRTSGGSIPPQVASNAAKPLSIAFEEIAADKILAVNAPGRANPEGVELDEEGHVVHPGNVGANDDDSATPVS</sequence>
<dbReference type="Pfam" id="PF01192">
    <property type="entry name" value="RNA_pol_Rpb6"/>
    <property type="match status" value="1"/>
</dbReference>
<evidence type="ECO:0000256" key="9">
    <source>
        <dbReference type="ARBA" id="ARBA00029924"/>
    </source>
</evidence>
<dbReference type="HOGENOM" id="CLU_2167527_0_0_11"/>
<dbReference type="AlphaFoldDB" id="R4Z647"/>
<comment type="function">
    <text evidence="11">Promotes RNA polymerase assembly. Latches the N- and C-terminal regions of the beta' subunit thereby facilitating its interaction with the beta and alpha subunits.</text>
</comment>
<dbReference type="InterPro" id="IPR006110">
    <property type="entry name" value="Pol_omega/Rpo6/RPB6"/>
</dbReference>
<dbReference type="OrthoDB" id="8481372at2"/>
<dbReference type="PANTHER" id="PTHR34476">
    <property type="entry name" value="DNA-DIRECTED RNA POLYMERASE SUBUNIT OMEGA"/>
    <property type="match status" value="1"/>
</dbReference>
<name>R4Z647_9ACTN</name>
<dbReference type="SUPFAM" id="SSF63562">
    <property type="entry name" value="RPB6/omega subunit-like"/>
    <property type="match status" value="1"/>
</dbReference>
<evidence type="ECO:0000256" key="2">
    <source>
        <dbReference type="ARBA" id="ARBA00012418"/>
    </source>
</evidence>
<feature type="region of interest" description="Disordered" evidence="12">
    <location>
        <begin position="86"/>
        <end position="116"/>
    </location>
</feature>
<keyword evidence="7 11" id="KW-0804">Transcription</keyword>
<dbReference type="InterPro" id="IPR003716">
    <property type="entry name" value="DNA-dir_RNA_pol_omega"/>
</dbReference>
<evidence type="ECO:0000256" key="1">
    <source>
        <dbReference type="ARBA" id="ARBA00006711"/>
    </source>
</evidence>
<dbReference type="GO" id="GO:0003677">
    <property type="term" value="F:DNA binding"/>
    <property type="evidence" value="ECO:0007669"/>
    <property type="project" value="UniProtKB-UniRule"/>
</dbReference>
<dbReference type="SMART" id="SM01409">
    <property type="entry name" value="RNA_pol_Rpb6"/>
    <property type="match status" value="1"/>
</dbReference>
<accession>R4Z647</accession>
<proteinExistence type="inferred from homology"/>
<comment type="similarity">
    <text evidence="1 11">Belongs to the RNA polymerase subunit omega family.</text>
</comment>
<evidence type="ECO:0000313" key="14">
    <source>
        <dbReference type="Proteomes" id="UP000018291"/>
    </source>
</evidence>
<evidence type="ECO:0000256" key="10">
    <source>
        <dbReference type="ARBA" id="ARBA00048552"/>
    </source>
</evidence>
<dbReference type="GO" id="GO:0003899">
    <property type="term" value="F:DNA-directed RNA polymerase activity"/>
    <property type="evidence" value="ECO:0007669"/>
    <property type="project" value="UniProtKB-UniRule"/>
</dbReference>
<evidence type="ECO:0000256" key="8">
    <source>
        <dbReference type="ARBA" id="ARBA00025935"/>
    </source>
</evidence>
<dbReference type="Proteomes" id="UP000018291">
    <property type="component" value="Unassembled WGS sequence"/>
</dbReference>
<keyword evidence="6 11" id="KW-0548">Nucleotidyltransferase</keyword>
<dbReference type="HAMAP" id="MF_00366">
    <property type="entry name" value="RNApol_bact_RpoZ"/>
    <property type="match status" value="1"/>
</dbReference>
<comment type="caution">
    <text evidence="13">The sequence shown here is derived from an EMBL/GenBank/DDBJ whole genome shotgun (WGS) entry which is preliminary data.</text>
</comment>
<dbReference type="GO" id="GO:0000428">
    <property type="term" value="C:DNA-directed RNA polymerase complex"/>
    <property type="evidence" value="ECO:0007669"/>
    <property type="project" value="UniProtKB-KW"/>
</dbReference>
<dbReference type="InterPro" id="IPR036161">
    <property type="entry name" value="RPB6/omega-like_sf"/>
</dbReference>
<evidence type="ECO:0000256" key="3">
    <source>
        <dbReference type="ARBA" id="ARBA00013725"/>
    </source>
</evidence>
<comment type="subunit">
    <text evidence="8 11">The RNAP catalytic core consists of 2 alpha, 1 beta, 1 beta' and 1 omega subunit. When a sigma factor is associated with the core the holoenzyme is formed, which can initiate transcription.</text>
</comment>
<evidence type="ECO:0000256" key="6">
    <source>
        <dbReference type="ARBA" id="ARBA00022695"/>
    </source>
</evidence>
<protein>
    <recommendedName>
        <fullName evidence="3 11">DNA-directed RNA polymerase subunit omega</fullName>
        <shortName evidence="11">RNAP omega subunit</shortName>
        <ecNumber evidence="2 11">2.7.7.6</ecNumber>
    </recommendedName>
    <alternativeName>
        <fullName evidence="11">RNA polymerase omega subunit</fullName>
    </alternativeName>
    <alternativeName>
        <fullName evidence="9 11">Transcriptase subunit omega</fullName>
    </alternativeName>
</protein>
<evidence type="ECO:0000256" key="11">
    <source>
        <dbReference type="HAMAP-Rule" id="MF_00366"/>
    </source>
</evidence>
<reference evidence="13 14" key="1">
    <citation type="journal article" date="2013" name="ISME J.">
        <title>Metabolic model for the filamentous 'Candidatus Microthrix parvicella' based on genomic and metagenomic analyses.</title>
        <authorList>
            <person name="Jon McIlroy S."/>
            <person name="Kristiansen R."/>
            <person name="Albertsen M."/>
            <person name="Michael Karst S."/>
            <person name="Rossetti S."/>
            <person name="Lund Nielsen J."/>
            <person name="Tandoi V."/>
            <person name="James Seviour R."/>
            <person name="Nielsen P.H."/>
        </authorList>
    </citation>
    <scope>NUCLEOTIDE SEQUENCE [LARGE SCALE GENOMIC DNA]</scope>
    <source>
        <strain evidence="13 14">RN1</strain>
    </source>
</reference>
<dbReference type="NCBIfam" id="TIGR00690">
    <property type="entry name" value="rpoZ"/>
    <property type="match status" value="1"/>
</dbReference>
<dbReference type="PANTHER" id="PTHR34476:SF1">
    <property type="entry name" value="DNA-DIRECTED RNA POLYMERASE SUBUNIT OMEGA"/>
    <property type="match status" value="1"/>
</dbReference>
<keyword evidence="5 11" id="KW-0808">Transferase</keyword>
<evidence type="ECO:0000256" key="7">
    <source>
        <dbReference type="ARBA" id="ARBA00023163"/>
    </source>
</evidence>
<gene>
    <name evidence="11" type="primary">rpoZ</name>
    <name evidence="13" type="ORF">BN381_50148</name>
</gene>
<evidence type="ECO:0000256" key="4">
    <source>
        <dbReference type="ARBA" id="ARBA00022478"/>
    </source>
</evidence>
<comment type="catalytic activity">
    <reaction evidence="10 11">
        <text>RNA(n) + a ribonucleoside 5'-triphosphate = RNA(n+1) + diphosphate</text>
        <dbReference type="Rhea" id="RHEA:21248"/>
        <dbReference type="Rhea" id="RHEA-COMP:14527"/>
        <dbReference type="Rhea" id="RHEA-COMP:17342"/>
        <dbReference type="ChEBI" id="CHEBI:33019"/>
        <dbReference type="ChEBI" id="CHEBI:61557"/>
        <dbReference type="ChEBI" id="CHEBI:140395"/>
        <dbReference type="EC" id="2.7.7.6"/>
    </reaction>
</comment>
<dbReference type="RefSeq" id="WP_012229387.1">
    <property type="nucleotide sequence ID" value="NZ_HG422565.1"/>
</dbReference>
<dbReference type="GO" id="GO:0006351">
    <property type="term" value="P:DNA-templated transcription"/>
    <property type="evidence" value="ECO:0007669"/>
    <property type="project" value="UniProtKB-UniRule"/>
</dbReference>
<organism evidence="13 14">
    <name type="scientific">Candidatus Neomicrothrix parvicella RN1</name>
    <dbReference type="NCBI Taxonomy" id="1229780"/>
    <lineage>
        <taxon>Bacteria</taxon>
        <taxon>Bacillati</taxon>
        <taxon>Actinomycetota</taxon>
        <taxon>Acidimicrobiia</taxon>
        <taxon>Acidimicrobiales</taxon>
        <taxon>Microthrixaceae</taxon>
        <taxon>Candidatus Neomicrothrix</taxon>
    </lineage>
</organism>
<dbReference type="STRING" id="1229780.BN381_50148"/>
<evidence type="ECO:0000313" key="13">
    <source>
        <dbReference type="EMBL" id="CCM65006.1"/>
    </source>
</evidence>
<evidence type="ECO:0000256" key="5">
    <source>
        <dbReference type="ARBA" id="ARBA00022679"/>
    </source>
</evidence>
<evidence type="ECO:0000256" key="12">
    <source>
        <dbReference type="SAM" id="MobiDB-lite"/>
    </source>
</evidence>